<protein>
    <recommendedName>
        <fullName evidence="4">Trafficking protein particle complex subunit 11</fullName>
    </recommendedName>
</protein>
<evidence type="ECO:0000256" key="6">
    <source>
        <dbReference type="ARBA" id="ARBA00022892"/>
    </source>
</evidence>
<comment type="function">
    <text evidence="1">Involved in endoplasmic reticulum to Golgi apparatus trafficking at a very early stage.</text>
</comment>
<evidence type="ECO:0000256" key="8">
    <source>
        <dbReference type="SAM" id="MobiDB-lite"/>
    </source>
</evidence>
<evidence type="ECO:0000256" key="7">
    <source>
        <dbReference type="ARBA" id="ARBA00023034"/>
    </source>
</evidence>
<evidence type="ECO:0000256" key="4">
    <source>
        <dbReference type="ARBA" id="ARBA00021520"/>
    </source>
</evidence>
<reference evidence="11" key="1">
    <citation type="submission" date="2020-11" db="EMBL/GenBank/DDBJ databases">
        <authorList>
            <person name="Tran Van P."/>
        </authorList>
    </citation>
    <scope>NUCLEOTIDE SEQUENCE</scope>
</reference>
<feature type="domain" description="Trafficking protein particle complex subunit 11 C-terminal" evidence="10">
    <location>
        <begin position="1109"/>
        <end position="1160"/>
    </location>
</feature>
<dbReference type="GO" id="GO:0005794">
    <property type="term" value="C:Golgi apparatus"/>
    <property type="evidence" value="ECO:0007669"/>
    <property type="project" value="UniProtKB-SubCell"/>
</dbReference>
<comment type="similarity">
    <text evidence="3">Belongs to the TRAPPC11 family.</text>
</comment>
<organism evidence="11">
    <name type="scientific">Notodromas monacha</name>
    <dbReference type="NCBI Taxonomy" id="399045"/>
    <lineage>
        <taxon>Eukaryota</taxon>
        <taxon>Metazoa</taxon>
        <taxon>Ecdysozoa</taxon>
        <taxon>Arthropoda</taxon>
        <taxon>Crustacea</taxon>
        <taxon>Oligostraca</taxon>
        <taxon>Ostracoda</taxon>
        <taxon>Podocopa</taxon>
        <taxon>Podocopida</taxon>
        <taxon>Cypridocopina</taxon>
        <taxon>Cypridoidea</taxon>
        <taxon>Cyprididae</taxon>
        <taxon>Notodromas</taxon>
    </lineage>
</organism>
<dbReference type="PANTHER" id="PTHR14374:SF0">
    <property type="entry name" value="TRAFFICKING PROTEIN PARTICLE COMPLEX SUBUNIT 11"/>
    <property type="match status" value="1"/>
</dbReference>
<feature type="region of interest" description="Disordered" evidence="8">
    <location>
        <begin position="820"/>
        <end position="851"/>
    </location>
</feature>
<sequence>MSEMVADDGLEIHARISDAFSDKSTIHLAEFPKELKSQPIALVTFHGLNVSQNPVHNVIWNAFAQTNDAAPVNCVLRPSEYLYPVPKPKQNYERLVPHGIWKRNWVKKHLEDIPAVAVIFCDLDFRASNWPERRDTCVSMVHCLKVALTGRETRIAVVLIQQTASIPVTGVGSEDALTTERVATLCSLCNVSHKSLFVVPQDKDHVKEYAARIQAALFEMSQAYYQVAARNVKAHRLYQQAYGNLLKLRLVDANCHEIKTVAGFLNYKCCQLLFKSNLPRDAILQFKKHVEMFSRKVGPLAIAFQHQTWMSQQFQLFAELFEQAIRNGLPAVQTQHPGFYYQSAAHHVAVRRKEARKLCSALPVDEETVAGMNLLLDPEETMPYWGQRPWRAGRSLLDPDPATEIAGFNAMQHREATVGVKYSEQIIALLAAAMTQFKSYLSSRMKRHLMVQTAEEFAALSDWPKSLATVNHVIWDYRREKWWSLVSPLLRRAIAFSYRTASRADFIRALIEFLGPKFSTEHKKRPDVVDELHKCLGDAMDGRGPKLKLFDCGGLNEVEERAVANSWVEVMGKACWDAPVVLDMTPISGLWEVRSHFEKSSYALDDMVRVLVHVRLHSPKPANLESVSVSLTPGADRTLTKSRENEDAANFSFSSGESRTFAFAFFAEPGEVGQVLRLKEVKLRIVGKTSIGHSGMTGYPAIVDLTWNLDPESSQGLGVASERDVFESFRFSNSGLEGHCPTSFKLAAITPHEAQLTVIAEHSAPALLGEWYPIVIKIVNDEPCDATSAMLTFGIDAAEGFSDLSVRMSIGHPKLEITSMGKEQSELDLSLEDRDDKNEEETPEAVSDTNAELGLTHVEPFALGTIPGNGGTCEVKIFAKLSKIDEIKFLAQVTYDVKCRRNIPAVLPSQDRRNLLQQPAIVDCSCTTSAVVKTRAVKALETTMTPISLKMESVSKLFVNEPCLLLLNVVNTCPWDVIVKRTKLNLDLALFEGESEDIVEEEDEQIRNLVLAPGEKASECRYAVPLKPITPRAFASSDGPATPAMASYIVHWNRASEENVPSGVMIVPLPCPAVIECPLWLKLLSPSHGYLRSSISIAYMFKNRLDSVLDLSITVEASDAFMFSGQSQVKMRLMPKDETKLHYNLFSLLAGEVALPKLKVECPGIPAYNPVFEALLYRSIPSKIFVMPKGKSTSESGLTPDSDRKVSCLIDSSAS</sequence>
<dbReference type="InterPro" id="IPR025876">
    <property type="entry name" value="TRAPPC11_C"/>
</dbReference>
<comment type="subcellular location">
    <subcellularLocation>
        <location evidence="2">Golgi apparatus</location>
        <location evidence="2">cis-Golgi network</location>
    </subcellularLocation>
</comment>
<evidence type="ECO:0000256" key="3">
    <source>
        <dbReference type="ARBA" id="ARBA00007051"/>
    </source>
</evidence>
<dbReference type="Proteomes" id="UP000678499">
    <property type="component" value="Unassembled WGS sequence"/>
</dbReference>
<dbReference type="Pfam" id="PF12742">
    <property type="entry name" value="Gryzun-like"/>
    <property type="match status" value="1"/>
</dbReference>
<dbReference type="PANTHER" id="PTHR14374">
    <property type="entry name" value="FOIE GRAS"/>
    <property type="match status" value="1"/>
</dbReference>
<keyword evidence="6" id="KW-0931">ER-Golgi transport</keyword>
<dbReference type="Pfam" id="PF11817">
    <property type="entry name" value="Foie-gras_1"/>
    <property type="match status" value="1"/>
</dbReference>
<accession>A0A7R9GE37</accession>
<dbReference type="EMBL" id="CAJPEX010000982">
    <property type="protein sequence ID" value="CAG0917855.1"/>
    <property type="molecule type" value="Genomic_DNA"/>
</dbReference>
<dbReference type="EMBL" id="OA883019">
    <property type="protein sequence ID" value="CAD7277703.1"/>
    <property type="molecule type" value="Genomic_DNA"/>
</dbReference>
<keyword evidence="5" id="KW-0813">Transport</keyword>
<dbReference type="GO" id="GO:0016192">
    <property type="term" value="P:vesicle-mediated transport"/>
    <property type="evidence" value="ECO:0007669"/>
    <property type="project" value="UniProtKB-KW"/>
</dbReference>
<dbReference type="AlphaFoldDB" id="A0A7R9GE37"/>
<dbReference type="InterPro" id="IPR021773">
    <property type="entry name" value="TPC11"/>
</dbReference>
<name>A0A7R9GE37_9CRUS</name>
<dbReference type="OrthoDB" id="6278596at2759"/>
<gene>
    <name evidence="11" type="ORF">NMOB1V02_LOCUS5431</name>
</gene>
<keyword evidence="12" id="KW-1185">Reference proteome</keyword>
<feature type="domain" description="Trafficking protein particle complex subunit 11" evidence="9">
    <location>
        <begin position="254"/>
        <end position="513"/>
    </location>
</feature>
<proteinExistence type="inferred from homology"/>
<evidence type="ECO:0000256" key="1">
    <source>
        <dbReference type="ARBA" id="ARBA00001995"/>
    </source>
</evidence>
<evidence type="ECO:0000256" key="5">
    <source>
        <dbReference type="ARBA" id="ARBA00022448"/>
    </source>
</evidence>
<evidence type="ECO:0000259" key="10">
    <source>
        <dbReference type="Pfam" id="PF12742"/>
    </source>
</evidence>
<evidence type="ECO:0000259" key="9">
    <source>
        <dbReference type="Pfam" id="PF11817"/>
    </source>
</evidence>
<keyword evidence="7" id="KW-0333">Golgi apparatus</keyword>
<evidence type="ECO:0000256" key="2">
    <source>
        <dbReference type="ARBA" id="ARBA00004222"/>
    </source>
</evidence>
<evidence type="ECO:0000313" key="12">
    <source>
        <dbReference type="Proteomes" id="UP000678499"/>
    </source>
</evidence>
<evidence type="ECO:0000313" key="11">
    <source>
        <dbReference type="EMBL" id="CAD7277703.1"/>
    </source>
</evidence>